<keyword evidence="3" id="KW-1185">Reference proteome</keyword>
<protein>
    <submittedName>
        <fullName evidence="2">SdpI family protein</fullName>
    </submittedName>
</protein>
<keyword evidence="1" id="KW-0812">Transmembrane</keyword>
<feature type="transmembrane region" description="Helical" evidence="1">
    <location>
        <begin position="49"/>
        <end position="67"/>
    </location>
</feature>
<dbReference type="Proteomes" id="UP001430290">
    <property type="component" value="Unassembled WGS sequence"/>
</dbReference>
<organism evidence="2 3">
    <name type="scientific">Thermomonas beijingensis</name>
    <dbReference type="NCBI Taxonomy" id="2872701"/>
    <lineage>
        <taxon>Bacteria</taxon>
        <taxon>Pseudomonadati</taxon>
        <taxon>Pseudomonadota</taxon>
        <taxon>Gammaproteobacteria</taxon>
        <taxon>Lysobacterales</taxon>
        <taxon>Lysobacteraceae</taxon>
        <taxon>Thermomonas</taxon>
    </lineage>
</organism>
<name>A0ABS7TH75_9GAMM</name>
<reference evidence="2" key="1">
    <citation type="submission" date="2021-09" db="EMBL/GenBank/DDBJ databases">
        <authorList>
            <person name="Wu T."/>
            <person name="Guo S.Z."/>
        </authorList>
    </citation>
    <scope>NUCLEOTIDE SEQUENCE</scope>
    <source>
        <strain evidence="2">RSS-23</strain>
    </source>
</reference>
<proteinExistence type="predicted"/>
<sequence>MKGQLIAASFICAVGVLMVFKVLPPNRWVGLRTARTLADPAAWYRAHRAFGWLFLVTGLAAAASRLWPTMLVYPAWGLAGVLSVAAATVFVYRRYAA</sequence>
<feature type="transmembrane region" description="Helical" evidence="1">
    <location>
        <begin position="73"/>
        <end position="92"/>
    </location>
</feature>
<evidence type="ECO:0000256" key="1">
    <source>
        <dbReference type="SAM" id="Phobius"/>
    </source>
</evidence>
<evidence type="ECO:0000313" key="2">
    <source>
        <dbReference type="EMBL" id="MBZ4187218.1"/>
    </source>
</evidence>
<dbReference type="EMBL" id="JAIQDJ010000030">
    <property type="protein sequence ID" value="MBZ4187218.1"/>
    <property type="molecule type" value="Genomic_DNA"/>
</dbReference>
<gene>
    <name evidence="2" type="ORF">K7B09_12890</name>
</gene>
<feature type="transmembrane region" description="Helical" evidence="1">
    <location>
        <begin position="6"/>
        <end position="23"/>
    </location>
</feature>
<evidence type="ECO:0000313" key="3">
    <source>
        <dbReference type="Proteomes" id="UP001430290"/>
    </source>
</evidence>
<comment type="caution">
    <text evidence="2">The sequence shown here is derived from an EMBL/GenBank/DDBJ whole genome shotgun (WGS) entry which is preliminary data.</text>
</comment>
<accession>A0ABS7TH75</accession>
<dbReference type="RefSeq" id="WP_223629884.1">
    <property type="nucleotide sequence ID" value="NZ_JAIQDJ010000030.1"/>
</dbReference>
<keyword evidence="1" id="KW-1133">Transmembrane helix</keyword>
<dbReference type="Pfam" id="PF13630">
    <property type="entry name" value="SdpI"/>
    <property type="match status" value="1"/>
</dbReference>
<keyword evidence="1" id="KW-0472">Membrane</keyword>
<dbReference type="InterPro" id="IPR025962">
    <property type="entry name" value="SdpI/YhfL"/>
</dbReference>